<accession>A0AAD2G6R4</accession>
<comment type="caution">
    <text evidence="1">The sequence shown here is derived from an EMBL/GenBank/DDBJ whole genome shotgun (WGS) entry which is preliminary data.</text>
</comment>
<dbReference type="EMBL" id="CAKOGP040002180">
    <property type="protein sequence ID" value="CAJ1964371.1"/>
    <property type="molecule type" value="Genomic_DNA"/>
</dbReference>
<sequence length="212" mass="23645">MTLSESSYYSSNHWKCSVQTLSTVGVHNPTTKVGGVIESELFFMCEDLEAIEIPKTVKIIERDAFSYCSALKEIYLSYCTQCLTIGHGAFESYSELSQIILPPNLEGMIKEGTLSECWALTHIRVSPNITSIGCRDESNPFDHCDSMLSLELPEGLESIDLATFGDDFEDWGVIARWQSLVNLYLPSSSTVSERLLNEPIPEDWQLAKAAQS</sequence>
<proteinExistence type="predicted"/>
<dbReference type="Gene3D" id="3.80.10.10">
    <property type="entry name" value="Ribonuclease Inhibitor"/>
    <property type="match status" value="1"/>
</dbReference>
<dbReference type="Proteomes" id="UP001295423">
    <property type="component" value="Unassembled WGS sequence"/>
</dbReference>
<reference evidence="1" key="1">
    <citation type="submission" date="2023-08" db="EMBL/GenBank/DDBJ databases">
        <authorList>
            <person name="Audoor S."/>
            <person name="Bilcke G."/>
        </authorList>
    </citation>
    <scope>NUCLEOTIDE SEQUENCE</scope>
</reference>
<gene>
    <name evidence="1" type="ORF">CYCCA115_LOCUS20599</name>
</gene>
<protein>
    <recommendedName>
        <fullName evidence="3">Leucine-rich repeat domain-containing protein</fullName>
    </recommendedName>
</protein>
<dbReference type="SUPFAM" id="SSF52058">
    <property type="entry name" value="L domain-like"/>
    <property type="match status" value="1"/>
</dbReference>
<dbReference type="InterPro" id="IPR026906">
    <property type="entry name" value="LRR_5"/>
</dbReference>
<keyword evidence="2" id="KW-1185">Reference proteome</keyword>
<evidence type="ECO:0000313" key="1">
    <source>
        <dbReference type="EMBL" id="CAJ1964371.1"/>
    </source>
</evidence>
<dbReference type="AlphaFoldDB" id="A0AAD2G6R4"/>
<organism evidence="1 2">
    <name type="scientific">Cylindrotheca closterium</name>
    <dbReference type="NCBI Taxonomy" id="2856"/>
    <lineage>
        <taxon>Eukaryota</taxon>
        <taxon>Sar</taxon>
        <taxon>Stramenopiles</taxon>
        <taxon>Ochrophyta</taxon>
        <taxon>Bacillariophyta</taxon>
        <taxon>Bacillariophyceae</taxon>
        <taxon>Bacillariophycidae</taxon>
        <taxon>Bacillariales</taxon>
        <taxon>Bacillariaceae</taxon>
        <taxon>Cylindrotheca</taxon>
    </lineage>
</organism>
<evidence type="ECO:0000313" key="2">
    <source>
        <dbReference type="Proteomes" id="UP001295423"/>
    </source>
</evidence>
<dbReference type="Pfam" id="PF13306">
    <property type="entry name" value="LRR_5"/>
    <property type="match status" value="1"/>
</dbReference>
<evidence type="ECO:0008006" key="3">
    <source>
        <dbReference type="Google" id="ProtNLM"/>
    </source>
</evidence>
<dbReference type="InterPro" id="IPR032675">
    <property type="entry name" value="LRR_dom_sf"/>
</dbReference>
<name>A0AAD2G6R4_9STRA</name>